<dbReference type="RefSeq" id="WP_088526801.1">
    <property type="nucleotide sequence ID" value="NZ_NGUO01000004.1"/>
</dbReference>
<proteinExistence type="predicted"/>
<dbReference type="InterPro" id="IPR036249">
    <property type="entry name" value="Thioredoxin-like_sf"/>
</dbReference>
<dbReference type="Proteomes" id="UP000198104">
    <property type="component" value="Unassembled WGS sequence"/>
</dbReference>
<protein>
    <recommendedName>
        <fullName evidence="2">Thioredoxin domain-containing protein</fullName>
    </recommendedName>
</protein>
<sequence length="156" mass="18010">MKRIVLAIAIFMTVCHLAYADPMNLKPYQQGDWSSIIQSANGDPIAIHFWGVTCPACVKEMPQWGTFVEKNKNLKIIFIQVDDVSPEMIKKMLSKAKLDNANNYYVSSPFDERLRYEIDPKWRGETPITILVNRKGQTNRKTGPINFSQLQIWFRS</sequence>
<dbReference type="Gene3D" id="3.40.30.10">
    <property type="entry name" value="Glutaredoxin"/>
    <property type="match status" value="1"/>
</dbReference>
<feature type="domain" description="Thioredoxin" evidence="2">
    <location>
        <begin position="14"/>
        <end position="156"/>
    </location>
</feature>
<dbReference type="SUPFAM" id="SSF52833">
    <property type="entry name" value="Thioredoxin-like"/>
    <property type="match status" value="1"/>
</dbReference>
<dbReference type="AlphaFoldDB" id="A0A254QB55"/>
<dbReference type="OrthoDB" id="5956088at2"/>
<evidence type="ECO:0000256" key="1">
    <source>
        <dbReference type="SAM" id="SignalP"/>
    </source>
</evidence>
<gene>
    <name evidence="3" type="ORF">CBI30_02735</name>
</gene>
<dbReference type="InterPro" id="IPR013766">
    <property type="entry name" value="Thioredoxin_domain"/>
</dbReference>
<organism evidence="3 4">
    <name type="scientific">Polynucleobacter aenigmaticus</name>
    <dbReference type="NCBI Taxonomy" id="1743164"/>
    <lineage>
        <taxon>Bacteria</taxon>
        <taxon>Pseudomonadati</taxon>
        <taxon>Pseudomonadota</taxon>
        <taxon>Betaproteobacteria</taxon>
        <taxon>Burkholderiales</taxon>
        <taxon>Burkholderiaceae</taxon>
        <taxon>Polynucleobacter</taxon>
    </lineage>
</organism>
<keyword evidence="1" id="KW-0732">Signal</keyword>
<dbReference type="EMBL" id="NGUO01000004">
    <property type="protein sequence ID" value="OWS72127.1"/>
    <property type="molecule type" value="Genomic_DNA"/>
</dbReference>
<accession>A0A254QB55</accession>
<evidence type="ECO:0000259" key="2">
    <source>
        <dbReference type="PROSITE" id="PS51352"/>
    </source>
</evidence>
<evidence type="ECO:0000313" key="4">
    <source>
        <dbReference type="Proteomes" id="UP000198104"/>
    </source>
</evidence>
<feature type="signal peptide" evidence="1">
    <location>
        <begin position="1"/>
        <end position="20"/>
    </location>
</feature>
<dbReference type="PROSITE" id="PS51352">
    <property type="entry name" value="THIOREDOXIN_2"/>
    <property type="match status" value="1"/>
</dbReference>
<reference evidence="3 4" key="1">
    <citation type="submission" date="2017-05" db="EMBL/GenBank/DDBJ databases">
        <title>Polynucleobacter sp. MWH-K35W1 isolated from the permanently anoxic monimolimnion of a meromictic lake.</title>
        <authorList>
            <person name="Hahn M.W."/>
        </authorList>
    </citation>
    <scope>NUCLEOTIDE SEQUENCE [LARGE SCALE GENOMIC DNA]</scope>
    <source>
        <strain evidence="3 4">MWH-K35W1</strain>
    </source>
</reference>
<name>A0A254QB55_9BURK</name>
<evidence type="ECO:0000313" key="3">
    <source>
        <dbReference type="EMBL" id="OWS72127.1"/>
    </source>
</evidence>
<feature type="chain" id="PRO_5012151641" description="Thioredoxin domain-containing protein" evidence="1">
    <location>
        <begin position="21"/>
        <end position="156"/>
    </location>
</feature>
<keyword evidence="4" id="KW-1185">Reference proteome</keyword>
<comment type="caution">
    <text evidence="3">The sequence shown here is derived from an EMBL/GenBank/DDBJ whole genome shotgun (WGS) entry which is preliminary data.</text>
</comment>